<organism evidence="10 11">
    <name type="scientific">Roseateles agri</name>
    <dbReference type="NCBI Taxonomy" id="3098619"/>
    <lineage>
        <taxon>Bacteria</taxon>
        <taxon>Pseudomonadati</taxon>
        <taxon>Pseudomonadota</taxon>
        <taxon>Betaproteobacteria</taxon>
        <taxon>Burkholderiales</taxon>
        <taxon>Sphaerotilaceae</taxon>
        <taxon>Roseateles</taxon>
    </lineage>
</organism>
<name>A0ABU5DCZ0_9BURK</name>
<proteinExistence type="inferred from homology"/>
<dbReference type="EMBL" id="JAXCLA010000002">
    <property type="protein sequence ID" value="MDY0744156.1"/>
    <property type="molecule type" value="Genomic_DNA"/>
</dbReference>
<dbReference type="PANTHER" id="PTHR48098:SF1">
    <property type="entry name" value="DIACYLGLYCEROL ACYLTRANSFERASE_MYCOLYLTRANSFERASE AG85A"/>
    <property type="match status" value="1"/>
</dbReference>
<keyword evidence="6" id="KW-0012">Acyltransferase</keyword>
<gene>
    <name evidence="10" type="ORF">SNE35_06550</name>
</gene>
<dbReference type="Proteomes" id="UP001285263">
    <property type="component" value="Unassembled WGS sequence"/>
</dbReference>
<dbReference type="Pfam" id="PF00756">
    <property type="entry name" value="Esterase"/>
    <property type="match status" value="1"/>
</dbReference>
<evidence type="ECO:0000256" key="4">
    <source>
        <dbReference type="ARBA" id="ARBA00013244"/>
    </source>
</evidence>
<evidence type="ECO:0000256" key="2">
    <source>
        <dbReference type="ARBA" id="ARBA00005874"/>
    </source>
</evidence>
<dbReference type="SUPFAM" id="SSF53474">
    <property type="entry name" value="alpha/beta-Hydrolases"/>
    <property type="match status" value="1"/>
</dbReference>
<dbReference type="GO" id="GO:0016787">
    <property type="term" value="F:hydrolase activity"/>
    <property type="evidence" value="ECO:0007669"/>
    <property type="project" value="UniProtKB-KW"/>
</dbReference>
<feature type="chain" id="PRO_5046905356" description="Acyl-CoA:diacylglycerol acyltransferase" evidence="9">
    <location>
        <begin position="23"/>
        <end position="300"/>
    </location>
</feature>
<comment type="catalytic activity">
    <reaction evidence="1">
        <text>2 alpha,alpha'-trehalose 6-mycolate = alpha,alpha'-trehalose 6,6'-bismycolate + alpha,alpha-trehalose</text>
        <dbReference type="Rhea" id="RHEA:23472"/>
        <dbReference type="ChEBI" id="CHEBI:16551"/>
        <dbReference type="ChEBI" id="CHEBI:18195"/>
        <dbReference type="ChEBI" id="CHEBI:18234"/>
        <dbReference type="EC" id="2.3.1.122"/>
    </reaction>
</comment>
<accession>A0ABU5DCZ0</accession>
<dbReference type="PANTHER" id="PTHR48098">
    <property type="entry name" value="ENTEROCHELIN ESTERASE-RELATED"/>
    <property type="match status" value="1"/>
</dbReference>
<reference evidence="10 11" key="1">
    <citation type="submission" date="2023-11" db="EMBL/GenBank/DDBJ databases">
        <title>Paucibacter sp. nov., isolated from fresh soil in Korea.</title>
        <authorList>
            <person name="Le N.T.T."/>
        </authorList>
    </citation>
    <scope>NUCLEOTIDE SEQUENCE [LARGE SCALE GENOMIC DNA]</scope>
    <source>
        <strain evidence="10 11">R3-3</strain>
    </source>
</reference>
<evidence type="ECO:0000313" key="10">
    <source>
        <dbReference type="EMBL" id="MDY0744156.1"/>
    </source>
</evidence>
<feature type="signal peptide" evidence="9">
    <location>
        <begin position="1"/>
        <end position="22"/>
    </location>
</feature>
<dbReference type="InterPro" id="IPR000801">
    <property type="entry name" value="Esterase-like"/>
</dbReference>
<keyword evidence="10" id="KW-0378">Hydrolase</keyword>
<evidence type="ECO:0000256" key="3">
    <source>
        <dbReference type="ARBA" id="ARBA00012820"/>
    </source>
</evidence>
<comment type="catalytic activity">
    <reaction evidence="8">
        <text>an acyl-CoA + a 1,2-diacyl-sn-glycerol = a triacyl-sn-glycerol + CoA</text>
        <dbReference type="Rhea" id="RHEA:10868"/>
        <dbReference type="ChEBI" id="CHEBI:17815"/>
        <dbReference type="ChEBI" id="CHEBI:57287"/>
        <dbReference type="ChEBI" id="CHEBI:58342"/>
        <dbReference type="ChEBI" id="CHEBI:64615"/>
        <dbReference type="EC" id="2.3.1.20"/>
    </reaction>
</comment>
<comment type="caution">
    <text evidence="10">The sequence shown here is derived from an EMBL/GenBank/DDBJ whole genome shotgun (WGS) entry which is preliminary data.</text>
</comment>
<comment type="similarity">
    <text evidence="2">Belongs to the mycobacterial A85 antigen family.</text>
</comment>
<dbReference type="InterPro" id="IPR006311">
    <property type="entry name" value="TAT_signal"/>
</dbReference>
<dbReference type="PROSITE" id="PS51318">
    <property type="entry name" value="TAT"/>
    <property type="match status" value="1"/>
</dbReference>
<dbReference type="InterPro" id="IPR029058">
    <property type="entry name" value="AB_hydrolase_fold"/>
</dbReference>
<evidence type="ECO:0000256" key="7">
    <source>
        <dbReference type="ARBA" id="ARBA00032572"/>
    </source>
</evidence>
<evidence type="ECO:0000256" key="9">
    <source>
        <dbReference type="SAM" id="SignalP"/>
    </source>
</evidence>
<protein>
    <recommendedName>
        <fullName evidence="7">Acyl-CoA:diacylglycerol acyltransferase</fullName>
        <ecNumber evidence="3">2.3.1.122</ecNumber>
        <ecNumber evidence="4">2.3.1.20</ecNumber>
    </recommendedName>
</protein>
<dbReference type="EC" id="2.3.1.20" evidence="4"/>
<dbReference type="Gene3D" id="3.40.50.1820">
    <property type="entry name" value="alpha/beta hydrolase"/>
    <property type="match status" value="1"/>
</dbReference>
<dbReference type="RefSeq" id="WP_320422058.1">
    <property type="nucleotide sequence ID" value="NZ_JAXCLA010000002.1"/>
</dbReference>
<keyword evidence="11" id="KW-1185">Reference proteome</keyword>
<dbReference type="InterPro" id="IPR050583">
    <property type="entry name" value="Mycobacterial_A85_antigen"/>
</dbReference>
<evidence type="ECO:0000256" key="6">
    <source>
        <dbReference type="ARBA" id="ARBA00023315"/>
    </source>
</evidence>
<evidence type="ECO:0000256" key="8">
    <source>
        <dbReference type="ARBA" id="ARBA00048109"/>
    </source>
</evidence>
<evidence type="ECO:0000313" key="11">
    <source>
        <dbReference type="Proteomes" id="UP001285263"/>
    </source>
</evidence>
<keyword evidence="5" id="KW-0808">Transferase</keyword>
<keyword evidence="9" id="KW-0732">Signal</keyword>
<sequence length="300" mass="32748">MTTIDRRALLGLAAALSTGVRAAQAPSQLLDQRVDSTAGPVDFKLYLPAGHTAEGEYRYPLLLLLHGRGDRMAAWTRIAPLLDQLIAAGALPPLVAVMPDAPWSHRGGYYVDSAHAEGRPIETALLHDLLPQVQARWRTRGDRAGRIVGGYSMGGYGALRYALAWPELFGAALVLSPAVYTPLPPQGSSAREFGGFGRGTELFVDEIYRRLNYPALLPGLVERGIPLRLFIAAGDAEYKNPDPAEAMNDIDMEAHLLFARLSRTPKCETALRILAGGHDWPVWEPAFHEGLLWAAKRLGW</sequence>
<dbReference type="EC" id="2.3.1.122" evidence="3"/>
<evidence type="ECO:0000256" key="5">
    <source>
        <dbReference type="ARBA" id="ARBA00022679"/>
    </source>
</evidence>
<evidence type="ECO:0000256" key="1">
    <source>
        <dbReference type="ARBA" id="ARBA00000697"/>
    </source>
</evidence>